<accession>A0A8X6HAW5</accession>
<reference evidence="1" key="1">
    <citation type="submission" date="2020-07" db="EMBL/GenBank/DDBJ databases">
        <title>Multicomponent nature underlies the extraordinary mechanical properties of spider dragline silk.</title>
        <authorList>
            <person name="Kono N."/>
            <person name="Nakamura H."/>
            <person name="Mori M."/>
            <person name="Yoshida Y."/>
            <person name="Ohtoshi R."/>
            <person name="Malay A.D."/>
            <person name="Moran D.A.P."/>
            <person name="Tomita M."/>
            <person name="Numata K."/>
            <person name="Arakawa K."/>
        </authorList>
    </citation>
    <scope>NUCLEOTIDE SEQUENCE</scope>
</reference>
<keyword evidence="2" id="KW-1185">Reference proteome</keyword>
<name>A0A8X6HAW5_TRICU</name>
<evidence type="ECO:0000313" key="2">
    <source>
        <dbReference type="Proteomes" id="UP000887116"/>
    </source>
</evidence>
<dbReference type="Proteomes" id="UP000887116">
    <property type="component" value="Unassembled WGS sequence"/>
</dbReference>
<comment type="caution">
    <text evidence="1">The sequence shown here is derived from an EMBL/GenBank/DDBJ whole genome shotgun (WGS) entry which is preliminary data.</text>
</comment>
<evidence type="ECO:0000313" key="1">
    <source>
        <dbReference type="EMBL" id="GFQ83139.1"/>
    </source>
</evidence>
<organism evidence="1 2">
    <name type="scientific">Trichonephila clavata</name>
    <name type="common">Joro spider</name>
    <name type="synonym">Nephila clavata</name>
    <dbReference type="NCBI Taxonomy" id="2740835"/>
    <lineage>
        <taxon>Eukaryota</taxon>
        <taxon>Metazoa</taxon>
        <taxon>Ecdysozoa</taxon>
        <taxon>Arthropoda</taxon>
        <taxon>Chelicerata</taxon>
        <taxon>Arachnida</taxon>
        <taxon>Araneae</taxon>
        <taxon>Araneomorphae</taxon>
        <taxon>Entelegynae</taxon>
        <taxon>Araneoidea</taxon>
        <taxon>Nephilidae</taxon>
        <taxon>Trichonephila</taxon>
    </lineage>
</organism>
<sequence length="90" mass="9979">MLMEHAQHLARLVAKVWPKFGVDFGELLFCSSGRIPSELSGCAAQLTRAVVKQSACDHICFNDKINVSVYVDDGIIAWARAYSEMFLTEA</sequence>
<protein>
    <submittedName>
        <fullName evidence="1">Uncharacterized protein</fullName>
    </submittedName>
</protein>
<dbReference type="AlphaFoldDB" id="A0A8X6HAW5"/>
<proteinExistence type="predicted"/>
<dbReference type="EMBL" id="BMAO01012670">
    <property type="protein sequence ID" value="GFQ83139.1"/>
    <property type="molecule type" value="Genomic_DNA"/>
</dbReference>
<gene>
    <name evidence="1" type="ORF">TNCT_208351</name>
</gene>